<feature type="region of interest" description="Disordered" evidence="5">
    <location>
        <begin position="90"/>
        <end position="112"/>
    </location>
</feature>
<dbReference type="InterPro" id="IPR022755">
    <property type="entry name" value="Znf_C2H2_jaz"/>
</dbReference>
<evidence type="ECO:0000313" key="7">
    <source>
        <dbReference type="EMBL" id="JAG30927.1"/>
    </source>
</evidence>
<feature type="domain" description="C2H2-type" evidence="6">
    <location>
        <begin position="19"/>
        <end position="48"/>
    </location>
</feature>
<reference evidence="7" key="2">
    <citation type="submission" date="2014-07" db="EMBL/GenBank/DDBJ databases">
        <authorList>
            <person name="Hull J."/>
        </authorList>
    </citation>
    <scope>NUCLEOTIDE SEQUENCE</scope>
</reference>
<reference evidence="7" key="1">
    <citation type="journal article" date="2014" name="PLoS ONE">
        <title>Transcriptome-Based Identification of ABC Transporters in the Western Tarnished Plant Bug Lygus hesperus.</title>
        <authorList>
            <person name="Hull J.J."/>
            <person name="Chaney K."/>
            <person name="Geib S.M."/>
            <person name="Fabrick J.A."/>
            <person name="Brent C.S."/>
            <person name="Walsh D."/>
            <person name="Lavine L.C."/>
        </authorList>
    </citation>
    <scope>NUCLEOTIDE SEQUENCE</scope>
</reference>
<protein>
    <recommendedName>
        <fullName evidence="6">C2H2-type domain-containing protein</fullName>
    </recommendedName>
</protein>
<dbReference type="InterPro" id="IPR041661">
    <property type="entry name" value="ZN622/Rei1/Reh1_Znf-C2H2"/>
</dbReference>
<dbReference type="PROSITE" id="PS50157">
    <property type="entry name" value="ZINC_FINGER_C2H2_2"/>
    <property type="match status" value="1"/>
</dbReference>
<evidence type="ECO:0000259" key="6">
    <source>
        <dbReference type="PROSITE" id="PS50157"/>
    </source>
</evidence>
<evidence type="ECO:0000256" key="5">
    <source>
        <dbReference type="SAM" id="MobiDB-lite"/>
    </source>
</evidence>
<keyword evidence="1" id="KW-0479">Metal-binding</keyword>
<feature type="compositionally biased region" description="Basic and acidic residues" evidence="5">
    <location>
        <begin position="90"/>
        <end position="105"/>
    </location>
</feature>
<evidence type="ECO:0000256" key="2">
    <source>
        <dbReference type="ARBA" id="ARBA00022771"/>
    </source>
</evidence>
<name>A0A0A9YCW7_LYGHE</name>
<gene>
    <name evidence="7" type="ORF">CM83_12083</name>
</gene>
<keyword evidence="2 4" id="KW-0863">Zinc-finger</keyword>
<dbReference type="SUPFAM" id="SSF57667">
    <property type="entry name" value="beta-beta-alpha zinc fingers"/>
    <property type="match status" value="1"/>
</dbReference>
<keyword evidence="3" id="KW-0862">Zinc</keyword>
<accession>A0A0A9YCW7</accession>
<dbReference type="GO" id="GO:0008270">
    <property type="term" value="F:zinc ion binding"/>
    <property type="evidence" value="ECO:0007669"/>
    <property type="project" value="UniProtKB-KW"/>
</dbReference>
<dbReference type="EMBL" id="GBHO01012677">
    <property type="protein sequence ID" value="JAG30927.1"/>
    <property type="molecule type" value="Transcribed_RNA"/>
</dbReference>
<dbReference type="PROSITE" id="PS00028">
    <property type="entry name" value="ZINC_FINGER_C2H2_1"/>
    <property type="match status" value="1"/>
</dbReference>
<dbReference type="Pfam" id="PF12171">
    <property type="entry name" value="zf-C2H2_jaz"/>
    <property type="match status" value="1"/>
</dbReference>
<dbReference type="PANTHER" id="PTHR13182">
    <property type="entry name" value="ZINC FINGER PROTEIN 622"/>
    <property type="match status" value="1"/>
</dbReference>
<dbReference type="Gene3D" id="3.30.160.60">
    <property type="entry name" value="Classic Zinc Finger"/>
    <property type="match status" value="1"/>
</dbReference>
<evidence type="ECO:0000256" key="3">
    <source>
        <dbReference type="ARBA" id="ARBA00022833"/>
    </source>
</evidence>
<proteinExistence type="predicted"/>
<dbReference type="SMART" id="SM00355">
    <property type="entry name" value="ZnF_C2H2"/>
    <property type="match status" value="3"/>
</dbReference>
<sequence length="200" mass="22508">MAKNSTSSTIHIDETEAVYSCTLCKKTFRSVQTLQTHIRSTAHLIKKEQRILARDSEVASMLTTTSLGSVAIGLHRRHHAKTKKTVLDVVDGRNGDKDKGDEQHLRKQTQNTPVVPLDDREKDVSEIRCMLCGLLSDVVEANELHLSHVHDFHIPMRLHCTDVTGLLAYLARKVNGLMCLVCNEKTRHLASLEALRNHMK</sequence>
<dbReference type="GO" id="GO:0042273">
    <property type="term" value="P:ribosomal large subunit biogenesis"/>
    <property type="evidence" value="ECO:0007669"/>
    <property type="project" value="TreeGrafter"/>
</dbReference>
<dbReference type="AlphaFoldDB" id="A0A0A9YCW7"/>
<evidence type="ECO:0000256" key="1">
    <source>
        <dbReference type="ARBA" id="ARBA00022723"/>
    </source>
</evidence>
<evidence type="ECO:0000256" key="4">
    <source>
        <dbReference type="PROSITE-ProRule" id="PRU00042"/>
    </source>
</evidence>
<dbReference type="InterPro" id="IPR036236">
    <property type="entry name" value="Znf_C2H2_sf"/>
</dbReference>
<dbReference type="InterPro" id="IPR013087">
    <property type="entry name" value="Znf_C2H2_type"/>
</dbReference>
<dbReference type="PANTHER" id="PTHR13182:SF8">
    <property type="entry name" value="CYTOPLASMIC 60S SUBUNIT BIOGENESIS FACTOR ZNF622"/>
    <property type="match status" value="1"/>
</dbReference>
<dbReference type="InterPro" id="IPR040025">
    <property type="entry name" value="Znf622/Rei1/Reh1"/>
</dbReference>
<dbReference type="GO" id="GO:0030687">
    <property type="term" value="C:preribosome, large subunit precursor"/>
    <property type="evidence" value="ECO:0007669"/>
    <property type="project" value="TreeGrafter"/>
</dbReference>
<dbReference type="Pfam" id="PF12756">
    <property type="entry name" value="zf-C2H2_2"/>
    <property type="match status" value="1"/>
</dbReference>
<organism evidence="7">
    <name type="scientific">Lygus hesperus</name>
    <name type="common">Western plant bug</name>
    <dbReference type="NCBI Taxonomy" id="30085"/>
    <lineage>
        <taxon>Eukaryota</taxon>
        <taxon>Metazoa</taxon>
        <taxon>Ecdysozoa</taxon>
        <taxon>Arthropoda</taxon>
        <taxon>Hexapoda</taxon>
        <taxon>Insecta</taxon>
        <taxon>Pterygota</taxon>
        <taxon>Neoptera</taxon>
        <taxon>Paraneoptera</taxon>
        <taxon>Hemiptera</taxon>
        <taxon>Heteroptera</taxon>
        <taxon>Panheteroptera</taxon>
        <taxon>Cimicomorpha</taxon>
        <taxon>Miridae</taxon>
        <taxon>Mirini</taxon>
        <taxon>Lygus</taxon>
    </lineage>
</organism>